<dbReference type="eggNOG" id="ENOG502QVH8">
    <property type="taxonomic scope" value="Eukaryota"/>
</dbReference>
<dbReference type="PANTHER" id="PTHR36014">
    <property type="entry name" value="OS03G0176600 PROTEIN"/>
    <property type="match status" value="1"/>
</dbReference>
<keyword evidence="5" id="KW-1185">Reference proteome</keyword>
<dbReference type="Proteomes" id="UP000008141">
    <property type="component" value="Unassembled WGS sequence"/>
</dbReference>
<evidence type="ECO:0000256" key="1">
    <source>
        <dbReference type="SAM" id="MobiDB-lite"/>
    </source>
</evidence>
<evidence type="ECO:0000256" key="2">
    <source>
        <dbReference type="SAM" id="SignalP"/>
    </source>
</evidence>
<accession>E1ZMC8</accession>
<feature type="chain" id="PRO_5012994389" description="DUF7880 domain-containing protein" evidence="2">
    <location>
        <begin position="16"/>
        <end position="252"/>
    </location>
</feature>
<dbReference type="OMA" id="ERSFHIW"/>
<dbReference type="InParanoid" id="E1ZMC8"/>
<organism evidence="5">
    <name type="scientific">Chlorella variabilis</name>
    <name type="common">Green alga</name>
    <dbReference type="NCBI Taxonomy" id="554065"/>
    <lineage>
        <taxon>Eukaryota</taxon>
        <taxon>Viridiplantae</taxon>
        <taxon>Chlorophyta</taxon>
        <taxon>core chlorophytes</taxon>
        <taxon>Trebouxiophyceae</taxon>
        <taxon>Chlorellales</taxon>
        <taxon>Chlorellaceae</taxon>
        <taxon>Chlorella clade</taxon>
        <taxon>Chlorella</taxon>
    </lineage>
</organism>
<dbReference type="EMBL" id="GL433853">
    <property type="protein sequence ID" value="EFN53088.1"/>
    <property type="molecule type" value="Genomic_DNA"/>
</dbReference>
<reference evidence="4 5" key="1">
    <citation type="journal article" date="2010" name="Plant Cell">
        <title>The Chlorella variabilis NC64A genome reveals adaptation to photosymbiosis, coevolution with viruses, and cryptic sex.</title>
        <authorList>
            <person name="Blanc G."/>
            <person name="Duncan G."/>
            <person name="Agarkova I."/>
            <person name="Borodovsky M."/>
            <person name="Gurnon J."/>
            <person name="Kuo A."/>
            <person name="Lindquist E."/>
            <person name="Lucas S."/>
            <person name="Pangilinan J."/>
            <person name="Polle J."/>
            <person name="Salamov A."/>
            <person name="Terry A."/>
            <person name="Yamada T."/>
            <person name="Dunigan D.D."/>
            <person name="Grigoriev I.V."/>
            <person name="Claverie J.M."/>
            <person name="Van Etten J.L."/>
        </authorList>
    </citation>
    <scope>NUCLEOTIDE SEQUENCE [LARGE SCALE GENOMIC DNA]</scope>
    <source>
        <strain evidence="4 5">NC64A</strain>
    </source>
</reference>
<dbReference type="STRING" id="554065.E1ZMC8"/>
<dbReference type="GeneID" id="17352376"/>
<dbReference type="PANTHER" id="PTHR36014:SF1">
    <property type="entry name" value="OS03G0176700 PROTEIN"/>
    <property type="match status" value="1"/>
</dbReference>
<dbReference type="Pfam" id="PF25306">
    <property type="entry name" value="DUF7880"/>
    <property type="match status" value="1"/>
</dbReference>
<protein>
    <recommendedName>
        <fullName evidence="3">DUF7880 domain-containing protein</fullName>
    </recommendedName>
</protein>
<feature type="compositionally biased region" description="Basic residues" evidence="1">
    <location>
        <begin position="20"/>
        <end position="29"/>
    </location>
</feature>
<dbReference type="InterPro" id="IPR057202">
    <property type="entry name" value="DUF7880"/>
</dbReference>
<evidence type="ECO:0000313" key="4">
    <source>
        <dbReference type="EMBL" id="EFN53088.1"/>
    </source>
</evidence>
<feature type="signal peptide" evidence="2">
    <location>
        <begin position="1"/>
        <end position="15"/>
    </location>
</feature>
<feature type="domain" description="DUF7880" evidence="3">
    <location>
        <begin position="106"/>
        <end position="227"/>
    </location>
</feature>
<dbReference type="AlphaFoldDB" id="E1ZMC8"/>
<dbReference type="RefSeq" id="XP_005845190.1">
    <property type="nucleotide sequence ID" value="XM_005845128.1"/>
</dbReference>
<evidence type="ECO:0000313" key="5">
    <source>
        <dbReference type="Proteomes" id="UP000008141"/>
    </source>
</evidence>
<proteinExistence type="predicted"/>
<name>E1ZMC8_CHLVA</name>
<sequence>MLCLSLASVGGLALAGPHRQLPRARHQARKPTAAAASQPAPLTGSDAPAVQQAPPSSAAVRRRAALASALAAAVAPWLLSGAAHADNDAVKAGLSKYVKKKKLERIDTYIAPLLEAKGQLVRVGRVMLQDPAAARQLLRSGVFAGLRDNVRSVGEYASQRSNDESGRELVRGFFDELEGFDSALRQAQQREGEGLEEARKRLDGTVVALDKLLATVPETEMQKAQRVVEAIELLDGEAGAEETAASQLDKLL</sequence>
<dbReference type="KEGG" id="cvr:CHLNCDRAFT_58696"/>
<feature type="compositionally biased region" description="Low complexity" evidence="1">
    <location>
        <begin position="47"/>
        <end position="56"/>
    </location>
</feature>
<evidence type="ECO:0000259" key="3">
    <source>
        <dbReference type="Pfam" id="PF25306"/>
    </source>
</evidence>
<gene>
    <name evidence="4" type="ORF">CHLNCDRAFT_58696</name>
</gene>
<keyword evidence="2" id="KW-0732">Signal</keyword>
<feature type="region of interest" description="Disordered" evidence="1">
    <location>
        <begin position="18"/>
        <end position="56"/>
    </location>
</feature>
<dbReference type="OrthoDB" id="512787at2759"/>